<evidence type="ECO:0008006" key="3">
    <source>
        <dbReference type="Google" id="ProtNLM"/>
    </source>
</evidence>
<evidence type="ECO:0000313" key="1">
    <source>
        <dbReference type="EMBL" id="KAJ8308209.1"/>
    </source>
</evidence>
<comment type="caution">
    <text evidence="1">The sequence shown here is derived from an EMBL/GenBank/DDBJ whole genome shotgun (WGS) entry which is preliminary data.</text>
</comment>
<proteinExistence type="predicted"/>
<evidence type="ECO:0000313" key="2">
    <source>
        <dbReference type="Proteomes" id="UP001217089"/>
    </source>
</evidence>
<dbReference type="PANTHER" id="PTHR21696:SF2">
    <property type="entry name" value="PROTEIN UNC-79 HOMOLOG"/>
    <property type="match status" value="1"/>
</dbReference>
<name>A0ABQ9ESN6_TEGGR</name>
<dbReference type="EMBL" id="JARBDR010000657">
    <property type="protein sequence ID" value="KAJ8308209.1"/>
    <property type="molecule type" value="Genomic_DNA"/>
</dbReference>
<dbReference type="InterPro" id="IPR024855">
    <property type="entry name" value="UNC79"/>
</dbReference>
<accession>A0ABQ9ESN6</accession>
<dbReference type="Proteomes" id="UP001217089">
    <property type="component" value="Unassembled WGS sequence"/>
</dbReference>
<keyword evidence="2" id="KW-1185">Reference proteome</keyword>
<reference evidence="1 2" key="1">
    <citation type="submission" date="2022-12" db="EMBL/GenBank/DDBJ databases">
        <title>Chromosome-level genome of Tegillarca granosa.</title>
        <authorList>
            <person name="Kim J."/>
        </authorList>
    </citation>
    <scope>NUCLEOTIDE SEQUENCE [LARGE SCALE GENOMIC DNA]</scope>
    <source>
        <strain evidence="1">Teg-2019</strain>
        <tissue evidence="1">Adductor muscle</tissue>
    </source>
</reference>
<protein>
    <recommendedName>
        <fullName evidence="3">Protein unc-79 homolog</fullName>
    </recommendedName>
</protein>
<gene>
    <name evidence="1" type="ORF">KUTeg_013083</name>
</gene>
<dbReference type="Pfam" id="PF14776">
    <property type="entry name" value="UNC-79"/>
    <property type="match status" value="1"/>
</dbReference>
<organism evidence="1 2">
    <name type="scientific">Tegillarca granosa</name>
    <name type="common">Malaysian cockle</name>
    <name type="synonym">Anadara granosa</name>
    <dbReference type="NCBI Taxonomy" id="220873"/>
    <lineage>
        <taxon>Eukaryota</taxon>
        <taxon>Metazoa</taxon>
        <taxon>Spiralia</taxon>
        <taxon>Lophotrochozoa</taxon>
        <taxon>Mollusca</taxon>
        <taxon>Bivalvia</taxon>
        <taxon>Autobranchia</taxon>
        <taxon>Pteriomorphia</taxon>
        <taxon>Arcoida</taxon>
        <taxon>Arcoidea</taxon>
        <taxon>Arcidae</taxon>
        <taxon>Tegillarca</taxon>
    </lineage>
</organism>
<sequence length="1023" mass="117196">MHTSCEVQYMLSLSVLVTSKIRNLKDYRYRIIHNLMPQPTGIEIENTLKYFSQTLLSIYTCTYLFISVSLGFDGCFEPTYASDSAAAIITMVLQHTDNGAFHSQILECFMSIKRDIIKDILSVIAYGPPSARAPAANLLFYYWPQLNPALTDRRGIHYKYTAWPPVLCQWKDCVNSGNCQAVKMCLNPALAIHSGDKGHSADKDKDKPDKPPPLYICSDCADILRKDNSEYMTDILLPMSHVSTICENKNCRSRDNIAMCTCFSIECASFNGNRPIRYCLKCHEARHNVSSGSKHVYHLSLPDIWDCSLEVQRYLMDAIVSLLKEAQPIESKRMVEMGEEQRHHFGDDDELFEMEEAGERKLLSRYGIWLLVELCCPRGQQDIPIEVLGRLLGMLFQWFDATAYLPDDNIGSALERLKPDYICGWLEDVAKNHFEVIVSCLLPHPVEYARVGGFWDTLATRTVQIKEGLNCFFCLVPYDIITFEILSSLDIVLPMHMLLSMFQSGVQNLYKSQESGTKEENHQPIYTASSPIDDCPPPLSPQKTHVVVEAYEIYEKETELILPCYIMMLDLTMKQMLTWMLKKDWEGTHTCGDEQQETNCNFCQNIALWHHDVFNSLWKLMQAQHSQLASVSVPLLLHCLTLPSGSDVLWKLVEDDFNHDDWCVRFAADSFGSCILSSDWFIRRHKWCLCQCLEFQFDHVINDRIIILQRMHLLSNVLRNQKILSWVFFMSRFDTLSLEAQLDIEHSTDIPYPTDLSSSDRDCEHFLRKLNRARFALARTDSIRSVSMSSKPPYRRAVSVPIHLLTKTTPPKGGHLKEFTDEESNFTALLQKAMDMEGVDRDAVYQLVTMLMKFMVTCDQNEDKGTAKIQVSENVSILAIISCNILFKSSAVFNAFISGVQFVLDRNFELGNTILPITLLLLQYAPSPQRYASDYQPPNYTLWYLEPHTRVAWLTTLLVILYKYQFYTSPVSAIIQTLVRIVINTLDAQHHKCKKIHDDGFLPPSPSIPRSKGKIFCNEIVKK</sequence>
<dbReference type="PANTHER" id="PTHR21696">
    <property type="entry name" value="PROTEIN UNC-79 HOMOLOG"/>
    <property type="match status" value="1"/>
</dbReference>